<feature type="region of interest" description="Disordered" evidence="5">
    <location>
        <begin position="1057"/>
        <end position="1102"/>
    </location>
</feature>
<dbReference type="PROSITE" id="PS50003">
    <property type="entry name" value="PH_DOMAIN"/>
    <property type="match status" value="1"/>
</dbReference>
<dbReference type="Pfam" id="PF00130">
    <property type="entry name" value="C1_1"/>
    <property type="match status" value="1"/>
</dbReference>
<evidence type="ECO:0000259" key="7">
    <source>
        <dbReference type="PROSITE" id="PS50081"/>
    </source>
</evidence>
<name>A0A9W3BK40_BIOGL</name>
<dbReference type="SUPFAM" id="SSF52799">
    <property type="entry name" value="(Phosphotyrosine protein) phosphatases II"/>
    <property type="match status" value="1"/>
</dbReference>
<dbReference type="CDD" id="cd20827">
    <property type="entry name" value="C1_Sbf-like"/>
    <property type="match status" value="1"/>
</dbReference>
<dbReference type="Gene3D" id="2.30.29.30">
    <property type="entry name" value="Pleckstrin-homology domain (PH domain)/Phosphotyrosine-binding domain (PTB)"/>
    <property type="match status" value="1"/>
</dbReference>
<dbReference type="CDD" id="cd13208">
    <property type="entry name" value="PH-GRAM_MTMR5_MTMR13"/>
    <property type="match status" value="1"/>
</dbReference>
<dbReference type="PROSITE" id="PS00479">
    <property type="entry name" value="ZF_DAG_PE_1"/>
    <property type="match status" value="1"/>
</dbReference>
<dbReference type="Pfam" id="PF02141">
    <property type="entry name" value="DENN"/>
    <property type="match status" value="1"/>
</dbReference>
<dbReference type="Pfam" id="PF12335">
    <property type="entry name" value="SBF2"/>
    <property type="match status" value="1"/>
</dbReference>
<dbReference type="InterPro" id="IPR043153">
    <property type="entry name" value="DENN_C"/>
</dbReference>
<gene>
    <name evidence="11" type="primary">LOC106074750</name>
</gene>
<dbReference type="InterPro" id="IPR022096">
    <property type="entry name" value="SBF1/SBF2"/>
</dbReference>
<dbReference type="GO" id="GO:0016020">
    <property type="term" value="C:membrane"/>
    <property type="evidence" value="ECO:0007669"/>
    <property type="project" value="TreeGrafter"/>
</dbReference>
<dbReference type="SMART" id="SM00800">
    <property type="entry name" value="uDENN"/>
    <property type="match status" value="1"/>
</dbReference>
<dbReference type="CDD" id="cd14534">
    <property type="entry name" value="PTP-MTMR5-like"/>
    <property type="match status" value="1"/>
</dbReference>
<dbReference type="InterPro" id="IPR005113">
    <property type="entry name" value="uDENN_dom"/>
</dbReference>
<dbReference type="FunFam" id="3.40.50.11500:FF:000006">
    <property type="entry name" value="SET binding factor 2"/>
    <property type="match status" value="1"/>
</dbReference>
<dbReference type="Pfam" id="PF00169">
    <property type="entry name" value="PH"/>
    <property type="match status" value="1"/>
</dbReference>
<dbReference type="PANTHER" id="PTHR10807:SF109">
    <property type="entry name" value="SET DOMAIN BINDING FACTOR, ISOFORM A"/>
    <property type="match status" value="1"/>
</dbReference>
<dbReference type="InterPro" id="IPR029021">
    <property type="entry name" value="Prot-tyrosine_phosphatase-like"/>
</dbReference>
<organism evidence="10 11">
    <name type="scientific">Biomphalaria glabrata</name>
    <name type="common">Bloodfluke planorb</name>
    <name type="synonym">Freshwater snail</name>
    <dbReference type="NCBI Taxonomy" id="6526"/>
    <lineage>
        <taxon>Eukaryota</taxon>
        <taxon>Metazoa</taxon>
        <taxon>Spiralia</taxon>
        <taxon>Lophotrochozoa</taxon>
        <taxon>Mollusca</taxon>
        <taxon>Gastropoda</taxon>
        <taxon>Heterobranchia</taxon>
        <taxon>Euthyneura</taxon>
        <taxon>Panpulmonata</taxon>
        <taxon>Hygrophila</taxon>
        <taxon>Lymnaeoidea</taxon>
        <taxon>Planorbidae</taxon>
        <taxon>Biomphalaria</taxon>
    </lineage>
</organism>
<dbReference type="GO" id="GO:0005085">
    <property type="term" value="F:guanyl-nucleotide exchange factor activity"/>
    <property type="evidence" value="ECO:0007669"/>
    <property type="project" value="TreeGrafter"/>
</dbReference>
<feature type="compositionally biased region" description="Basic residues" evidence="5">
    <location>
        <begin position="1057"/>
        <end position="1069"/>
    </location>
</feature>
<keyword evidence="2" id="KW-0597">Phosphoprotein</keyword>
<dbReference type="Gene3D" id="3.30.60.20">
    <property type="match status" value="1"/>
</dbReference>
<evidence type="ECO:0000259" key="8">
    <source>
        <dbReference type="PROSITE" id="PS50211"/>
    </source>
</evidence>
<dbReference type="InterPro" id="IPR046349">
    <property type="entry name" value="C1-like_sf"/>
</dbReference>
<dbReference type="InterPro" id="IPR011993">
    <property type="entry name" value="PH-like_dom_sf"/>
</dbReference>
<feature type="domain" description="Phorbol-ester/DAG-type" evidence="7">
    <location>
        <begin position="1820"/>
        <end position="1870"/>
    </location>
</feature>
<dbReference type="Pfam" id="PF02893">
    <property type="entry name" value="GRAM"/>
    <property type="match status" value="1"/>
</dbReference>
<dbReference type="InterPro" id="IPR004182">
    <property type="entry name" value="GRAM"/>
</dbReference>
<dbReference type="Gene3D" id="3.30.450.200">
    <property type="match status" value="1"/>
</dbReference>
<feature type="compositionally biased region" description="Low complexity" evidence="5">
    <location>
        <begin position="1075"/>
        <end position="1090"/>
    </location>
</feature>
<proteinExistence type="inferred from homology"/>
<dbReference type="SMART" id="SM00801">
    <property type="entry name" value="dDENN"/>
    <property type="match status" value="1"/>
</dbReference>
<dbReference type="Pfam" id="PF06602">
    <property type="entry name" value="Myotub-related"/>
    <property type="match status" value="1"/>
</dbReference>
<evidence type="ECO:0000313" key="10">
    <source>
        <dbReference type="Proteomes" id="UP001165740"/>
    </source>
</evidence>
<dbReference type="PANTHER" id="PTHR10807">
    <property type="entry name" value="MYOTUBULARIN-RELATED"/>
    <property type="match status" value="1"/>
</dbReference>
<dbReference type="InterPro" id="IPR037516">
    <property type="entry name" value="Tripartite_DENN"/>
</dbReference>
<evidence type="ECO:0000256" key="4">
    <source>
        <dbReference type="ARBA" id="ARBA00022833"/>
    </source>
</evidence>
<dbReference type="Pfam" id="PF03456">
    <property type="entry name" value="uDENN"/>
    <property type="match status" value="1"/>
</dbReference>
<dbReference type="InterPro" id="IPR005112">
    <property type="entry name" value="dDENN_dom"/>
</dbReference>
<dbReference type="Proteomes" id="UP001165740">
    <property type="component" value="Chromosome 10"/>
</dbReference>
<keyword evidence="10" id="KW-1185">Reference proteome</keyword>
<dbReference type="CDD" id="cd01235">
    <property type="entry name" value="PH_Sbf1_hMTMR5"/>
    <property type="match status" value="1"/>
</dbReference>
<evidence type="ECO:0000313" key="11">
    <source>
        <dbReference type="RefSeq" id="XP_055899919.1"/>
    </source>
</evidence>
<dbReference type="PROSITE" id="PS50081">
    <property type="entry name" value="ZF_DAG_PE_2"/>
    <property type="match status" value="1"/>
</dbReference>
<dbReference type="Gene3D" id="3.40.50.11500">
    <property type="match status" value="1"/>
</dbReference>
<dbReference type="GeneID" id="106074750"/>
<evidence type="ECO:0000256" key="2">
    <source>
        <dbReference type="ARBA" id="ARBA00022553"/>
    </source>
</evidence>
<dbReference type="InterPro" id="IPR001194">
    <property type="entry name" value="cDENN_dom"/>
</dbReference>
<evidence type="ECO:0000256" key="1">
    <source>
        <dbReference type="ARBA" id="ARBA00007471"/>
    </source>
</evidence>
<evidence type="ECO:0000259" key="9">
    <source>
        <dbReference type="PROSITE" id="PS51339"/>
    </source>
</evidence>
<dbReference type="SUPFAM" id="SSF57889">
    <property type="entry name" value="Cysteine-rich domain"/>
    <property type="match status" value="1"/>
</dbReference>
<comment type="similarity">
    <text evidence="1">Belongs to the protein-tyrosine phosphatase family. Non-receptor class myotubularin subfamily.</text>
</comment>
<dbReference type="PROSITE" id="PS50211">
    <property type="entry name" value="DENN"/>
    <property type="match status" value="1"/>
</dbReference>
<keyword evidence="4" id="KW-0862">Zinc</keyword>
<dbReference type="SUPFAM" id="SSF50729">
    <property type="entry name" value="PH domain-like"/>
    <property type="match status" value="2"/>
</dbReference>
<dbReference type="InterPro" id="IPR030564">
    <property type="entry name" value="Myotubularin"/>
</dbReference>
<feature type="domain" description="PH" evidence="6">
    <location>
        <begin position="1912"/>
        <end position="2016"/>
    </location>
</feature>
<reference evidence="11" key="1">
    <citation type="submission" date="2025-08" db="UniProtKB">
        <authorList>
            <consortium name="RefSeq"/>
        </authorList>
    </citation>
    <scope>IDENTIFICATION</scope>
</reference>
<evidence type="ECO:0000256" key="5">
    <source>
        <dbReference type="SAM" id="MobiDB-lite"/>
    </source>
</evidence>
<dbReference type="SMART" id="SM00233">
    <property type="entry name" value="PH"/>
    <property type="match status" value="1"/>
</dbReference>
<dbReference type="SMART" id="SM00109">
    <property type="entry name" value="C1"/>
    <property type="match status" value="1"/>
</dbReference>
<protein>
    <submittedName>
        <fullName evidence="11">Myotubularin-related protein 13-like isoform X2</fullName>
    </submittedName>
</protein>
<dbReference type="PROSITE" id="PS51339">
    <property type="entry name" value="PPASE_MYOTUBULARIN"/>
    <property type="match status" value="1"/>
</dbReference>
<keyword evidence="3" id="KW-0479">Metal-binding</keyword>
<dbReference type="InterPro" id="IPR002219">
    <property type="entry name" value="PKC_DAG/PE"/>
</dbReference>
<dbReference type="SMART" id="SM00799">
    <property type="entry name" value="DENN"/>
    <property type="match status" value="1"/>
</dbReference>
<sequence>MSRLADYFVVVGYDEHEKDRCGNRCGKVLQRFPEVNWDDCPFMEGLPLFCQPMGWSLSTKRQPPSFYVAVLTDMDGERHYCAVFKFHELIAITPSKPDDEEDEQEGTIIHHSSMFAPKAFILVSSHDYFEAFRNCLGIIYTVHLENLSVKIETLVGNILGCIQVPPPGGPQVRFSIGAGDRQALQPPLSPTLPVSSTSVAMLFEQLGVNNTLTVFSAALTDHKILFYSESCSRLCEASRALLTLHYPLKYVYVFIPVLPTAFLDVLNSPTPFIAGVHSTLKNDIADLLDVIVVDLDGGSVKIPECVKVHSIPEDILIGAKQALTMILNPDLLCADYAFTPSPKKTSPIVHRDKELRAVFIRMFAELFSGYRSSLTVVRIHPTPFITFHKSHFLGQRGMVEEEFLGKVINGMAFNAFVSERGPPYRVCDIFDEVVATIQDQLLEEQNDPHKVMENIKELAQHLYINECSNQQPYIPKVPKPAEGAYARIHQLPFPHLDSKLIQDIIDEGLYNNHGKKLGSVRPNTMRIVPMGVSTSTWGQQRTLENNARRLEVLKNCVNFIFDNKISDAKIIFPAVLRALKSKVARLALVHELADHVRSNRAMLEHQQFDLVVKLLNCALSNESSLDENGVAAAILPLATAFCRKLCTGVIQFAYTLIQEHAVWSSLQFWEQSFYQDVQLQIRLLYLPRYEEHTALMTKSSDSNDDMFKDNHDCDKTSTLKPRQFGPLEITAEQLRVWSTLTPEQQHEMINNEESTVYSQAIHFAYRMVYLRVPLDASRSMKNMAIEENSSTVTPSVAESDSLDAESGFDESEQTDVAAVVTKFVSRFVDKVCSEGSVTQDHIKALHQMIPGVVAMHIETLEAVNRESKRLPPVQKPKIQMPLLLPNEEIVMEGLRVYLLPDGREEGLGGNMGGPSLLPTEGAVFLTTYRIVFKGMPCDPLACETPVIRSFPVSSLTKEKRISVQSFLAHLDQGVQEGLQLRSNVFQLMRIAFDEEVGSDNIETFRKLVNKVRNPPTVFTTFAFTGHYVHSATHIQKGKEKNASLRQFAKRTLLKTARKAGLKKGSRAKTKYGFTSPPSSRKSSGNHSPHSSDSESECTGSVHYDELSDPPISAFFVNSSSVIDENEMIPSYSSDPRNVERLMERHVYQDYQRLGLGSVVMSGQRGGRSEPFRVSTVNSTYLLTRSYPGLLVVPQSVSDESIRKFSRCNRQSRFPVITWRHPKTRALLLRASGFHSRGLIGSSSSGEASSGLEQEKYFQLLVAATPSGHRTNNLLNASSDSLTSLDSLILGVGAEPLVIPSTPELPRHAGRGDVVDKRVSAPAATGVHRSKNAFLTLPRRTNRNWTSVNRMGSLRDRSPTLNQRGARTLKEPSYGDVITNSIKRLHHTSLYVLGEKAQMKSIKSDSFPKCDFIPVDFYEVKQVKASFKKLMRACVPSTIPSPDHNFQKSVEESEWLLQLQSILQLSGAVVDLLDVQGSSVMVCLEDGWDITTQIVSVSQVLMDPYYRTIDGFKTLIEKEWLSFGHRFSHRNNQTAATQTSGFAPIFLQFLDVVHQIHHQFPLSFEFSQYLLRYLAYHCVSNRFKTFMLDSELERVESGWLMEDVRVSSVSDTKSEDIPDFLIKPTALPDSKQNSTDSKHPTYGASLWDHLEKLNKQTPIFFNFAYAMEEQDPVLRPYSNVSKLRVWDFYITEDLHRGTPYDLDIDESEILGEDIEADTGGAPRRRVLNGCYHSVFLQQPDFFWTKIQEINRLETELGMKPSNWRAVFDRLECPGRDPFHRQVSLNTQLIRSHGRSIHKRSTLEILLRGKMLGESARMFSQPHRFEKHAYTTSTYCDLCGQILWGLSKTGLRCADCGYNCHDKCQHNVPKNCQKLKAVEDTGLVSPNQQGNGGPASNSVKAPATNFEPVSVVEHRTLEGYLRKQGAVFRQWKSRYFVLDSMKHQMRYYDSRDDPNCKGFIDLAEVESVTLIKNVPGAPKKNEDNSFIEIRTVKRVFNFMADSSKTAIDWVDKLQGCIQRE</sequence>
<evidence type="ECO:0000259" key="6">
    <source>
        <dbReference type="PROSITE" id="PS50003"/>
    </source>
</evidence>
<dbReference type="RefSeq" id="XP_055899919.1">
    <property type="nucleotide sequence ID" value="XM_056043944.1"/>
</dbReference>
<feature type="domain" description="Myotubularin phosphatase" evidence="9">
    <location>
        <begin position="1140"/>
        <end position="1689"/>
    </location>
</feature>
<accession>A0A9W3BK40</accession>
<dbReference type="GO" id="GO:0046872">
    <property type="term" value="F:metal ion binding"/>
    <property type="evidence" value="ECO:0007669"/>
    <property type="project" value="UniProtKB-KW"/>
</dbReference>
<dbReference type="GO" id="GO:0005737">
    <property type="term" value="C:cytoplasm"/>
    <property type="evidence" value="ECO:0007669"/>
    <property type="project" value="TreeGrafter"/>
</dbReference>
<feature type="domain" description="UDENN" evidence="8">
    <location>
        <begin position="7"/>
        <end position="427"/>
    </location>
</feature>
<evidence type="ECO:0000256" key="3">
    <source>
        <dbReference type="ARBA" id="ARBA00022723"/>
    </source>
</evidence>
<dbReference type="InterPro" id="IPR010569">
    <property type="entry name" value="Myotubularin-like_Pase_dom"/>
</dbReference>
<dbReference type="SMART" id="SM00568">
    <property type="entry name" value="GRAM"/>
    <property type="match status" value="1"/>
</dbReference>
<dbReference type="InterPro" id="IPR001849">
    <property type="entry name" value="PH_domain"/>
</dbReference>